<organism evidence="2 3">
    <name type="scientific">Apatococcus fuscideae</name>
    <dbReference type="NCBI Taxonomy" id="2026836"/>
    <lineage>
        <taxon>Eukaryota</taxon>
        <taxon>Viridiplantae</taxon>
        <taxon>Chlorophyta</taxon>
        <taxon>core chlorophytes</taxon>
        <taxon>Trebouxiophyceae</taxon>
        <taxon>Chlorellales</taxon>
        <taxon>Chlorellaceae</taxon>
        <taxon>Apatococcus</taxon>
    </lineage>
</organism>
<dbReference type="Proteomes" id="UP001485043">
    <property type="component" value="Unassembled WGS sequence"/>
</dbReference>
<feature type="compositionally biased region" description="Polar residues" evidence="1">
    <location>
        <begin position="42"/>
        <end position="51"/>
    </location>
</feature>
<reference evidence="2 3" key="1">
    <citation type="journal article" date="2024" name="Nat. Commun.">
        <title>Phylogenomics reveals the evolutionary origins of lichenization in chlorophyte algae.</title>
        <authorList>
            <person name="Puginier C."/>
            <person name="Libourel C."/>
            <person name="Otte J."/>
            <person name="Skaloud P."/>
            <person name="Haon M."/>
            <person name="Grisel S."/>
            <person name="Petersen M."/>
            <person name="Berrin J.G."/>
            <person name="Delaux P.M."/>
            <person name="Dal Grande F."/>
            <person name="Keller J."/>
        </authorList>
    </citation>
    <scope>NUCLEOTIDE SEQUENCE [LARGE SCALE GENOMIC DNA]</scope>
    <source>
        <strain evidence="2 3">SAG 2523</strain>
    </source>
</reference>
<evidence type="ECO:0000256" key="1">
    <source>
        <dbReference type="SAM" id="MobiDB-lite"/>
    </source>
</evidence>
<sequence>MHACDVPNKDASDGPSPPAQQQAQAGDTKQHVKLADDKKELQQTADKQQNAEVAEDLKAPKHQATLEQMPNTEGAPGPPKRAPDAGPKSGQTASQSKSADVRKVDNPEVHVNRAPVLTLWVAAVAQRQGFSRDAALTFGKYISGMLAQSKGRAIGIYEDKGQSEEEKAETKRQEEAAGVEHVDVFGMSVKAIKVGDDLRAAESSNKAASPKAQEGYLQRAFGDRLSDVEGVFKELAESYSPKDAAASGYKLYEKFRPSVPPGQGGWGAKGVLDLQFVLSLSARG</sequence>
<proteinExistence type="predicted"/>
<dbReference type="EMBL" id="JALJOV010000148">
    <property type="protein sequence ID" value="KAK9866603.1"/>
    <property type="molecule type" value="Genomic_DNA"/>
</dbReference>
<feature type="compositionally biased region" description="Basic and acidic residues" evidence="1">
    <location>
        <begin position="28"/>
        <end position="41"/>
    </location>
</feature>
<evidence type="ECO:0000313" key="2">
    <source>
        <dbReference type="EMBL" id="KAK9866603.1"/>
    </source>
</evidence>
<keyword evidence="3" id="KW-1185">Reference proteome</keyword>
<comment type="caution">
    <text evidence="2">The sequence shown here is derived from an EMBL/GenBank/DDBJ whole genome shotgun (WGS) entry which is preliminary data.</text>
</comment>
<name>A0AAW1TBH7_9CHLO</name>
<evidence type="ECO:0000313" key="3">
    <source>
        <dbReference type="Proteomes" id="UP001485043"/>
    </source>
</evidence>
<feature type="region of interest" description="Disordered" evidence="1">
    <location>
        <begin position="1"/>
        <end position="107"/>
    </location>
</feature>
<gene>
    <name evidence="2" type="ORF">WJX84_007657</name>
</gene>
<accession>A0AAW1TBH7</accession>
<protein>
    <submittedName>
        <fullName evidence="2">Uncharacterized protein</fullName>
    </submittedName>
</protein>
<dbReference type="AlphaFoldDB" id="A0AAW1TBH7"/>
<feature type="compositionally biased region" description="Polar residues" evidence="1">
    <location>
        <begin position="89"/>
        <end position="98"/>
    </location>
</feature>